<dbReference type="EMBL" id="CP010725">
    <property type="protein sequence ID" value="AUQ99364.1"/>
    <property type="molecule type" value="Genomic_DNA"/>
</dbReference>
<accession>A0A2I7K9S4</accession>
<sequence length="67" mass="7064">MRRGTCLLLGTTAISPGEKSPVQKSPDEKNPDMTDQINAPFPRPANANAIRQAARLSVAPMMDGTAG</sequence>
<dbReference type="Proteomes" id="UP000236447">
    <property type="component" value="Chromosome"/>
</dbReference>
<organism evidence="2 3">
    <name type="scientific">Phaeobacter inhibens</name>
    <dbReference type="NCBI Taxonomy" id="221822"/>
    <lineage>
        <taxon>Bacteria</taxon>
        <taxon>Pseudomonadati</taxon>
        <taxon>Pseudomonadota</taxon>
        <taxon>Alphaproteobacteria</taxon>
        <taxon>Rhodobacterales</taxon>
        <taxon>Roseobacteraceae</taxon>
        <taxon>Phaeobacter</taxon>
    </lineage>
</organism>
<name>A0A2I7K9S4_9RHOB</name>
<dbReference type="AlphaFoldDB" id="A0A2I7K9S4"/>
<proteinExistence type="predicted"/>
<reference evidence="2 3" key="2">
    <citation type="journal article" date="2017" name="Genome Biol. Evol.">
        <title>Trajectories and Drivers of Genome Evolution in Surface-Associated Marine Phaeobacter.</title>
        <authorList>
            <person name="Freese H.M."/>
            <person name="Sikorski J."/>
            <person name="Bunk B."/>
            <person name="Scheuner C."/>
            <person name="Meier-Kolthoff J.P."/>
            <person name="Sproer C."/>
            <person name="Gram L."/>
            <person name="Overmann J."/>
        </authorList>
    </citation>
    <scope>NUCLEOTIDE SEQUENCE [LARGE SCALE GENOMIC DNA]</scope>
    <source>
        <strain evidence="2 3">P88</strain>
    </source>
</reference>
<keyword evidence="2" id="KW-0560">Oxidoreductase</keyword>
<reference evidence="2 3" key="1">
    <citation type="journal article" date="2017" name="Front. Microbiol.">
        <title>Phaeobacter piscinae sp. nov., a species of the Roseobacter group and potential aquaculture probiont.</title>
        <authorList>
            <person name="Sonnenschein E.C."/>
            <person name="Phippen C.B.W."/>
            <person name="Nielsen K.F."/>
            <person name="Mateiu R.V."/>
            <person name="Melchiorsen J."/>
            <person name="Gram L."/>
            <person name="Overmann J."/>
            <person name="Freese H.M."/>
        </authorList>
    </citation>
    <scope>NUCLEOTIDE SEQUENCE [LARGE SCALE GENOMIC DNA]</scope>
    <source>
        <strain evidence="2 3">P88</strain>
    </source>
</reference>
<dbReference type="GO" id="GO:0016491">
    <property type="term" value="F:oxidoreductase activity"/>
    <property type="evidence" value="ECO:0007669"/>
    <property type="project" value="UniProtKB-KW"/>
</dbReference>
<evidence type="ECO:0000313" key="3">
    <source>
        <dbReference type="Proteomes" id="UP000236447"/>
    </source>
</evidence>
<dbReference type="EC" id="1.-.-.-" evidence="2"/>
<evidence type="ECO:0000256" key="1">
    <source>
        <dbReference type="SAM" id="MobiDB-lite"/>
    </source>
</evidence>
<feature type="region of interest" description="Disordered" evidence="1">
    <location>
        <begin position="1"/>
        <end position="43"/>
    </location>
</feature>
<gene>
    <name evidence="2" type="primary">dusA_2</name>
    <name evidence="2" type="ORF">PhaeoP88_01994</name>
</gene>
<protein>
    <submittedName>
        <fullName evidence="2">tRNA-dihydrouridine synthase A</fullName>
        <ecNumber evidence="2">1.-.-.-</ecNumber>
    </submittedName>
</protein>
<evidence type="ECO:0000313" key="2">
    <source>
        <dbReference type="EMBL" id="AUQ99364.1"/>
    </source>
</evidence>